<gene>
    <name evidence="4" type="ORF">H9L13_10700</name>
</gene>
<keyword evidence="1 4" id="KW-0808">Transferase</keyword>
<sequence>MATLIRPIQLHAGSSADLDGVMRVMEAAFGSTYGEAWTRSQCAGILPMTGVALMLARDDDCRDTIGFSLFRTVADDAELLLLAVHPDRHRQGIGARLLDAFIDRARTQGARQVHLEVRDGNPAVAMYTAHGFAPIGRRTRYYRGPGGERFDAITLARKT</sequence>
<evidence type="ECO:0000313" key="5">
    <source>
        <dbReference type="Proteomes" id="UP000515971"/>
    </source>
</evidence>
<dbReference type="PROSITE" id="PS51186">
    <property type="entry name" value="GNAT"/>
    <property type="match status" value="1"/>
</dbReference>
<accession>A0A7G9SGW2</accession>
<feature type="domain" description="N-acetyltransferase" evidence="3">
    <location>
        <begin position="3"/>
        <end position="159"/>
    </location>
</feature>
<dbReference type="InterPro" id="IPR000182">
    <property type="entry name" value="GNAT_dom"/>
</dbReference>
<evidence type="ECO:0000256" key="2">
    <source>
        <dbReference type="ARBA" id="ARBA00023315"/>
    </source>
</evidence>
<dbReference type="AlphaFoldDB" id="A0A7G9SGW2"/>
<dbReference type="RefSeq" id="WP_187537679.1">
    <property type="nucleotide sequence ID" value="NZ_BAABJT010000001.1"/>
</dbReference>
<dbReference type="Gene3D" id="3.40.630.30">
    <property type="match status" value="1"/>
</dbReference>
<dbReference type="Proteomes" id="UP000515971">
    <property type="component" value="Chromosome"/>
</dbReference>
<evidence type="ECO:0000256" key="1">
    <source>
        <dbReference type="ARBA" id="ARBA00022679"/>
    </source>
</evidence>
<organism evidence="4 5">
    <name type="scientific">Sphingomonas lutea</name>
    <dbReference type="NCBI Taxonomy" id="1045317"/>
    <lineage>
        <taxon>Bacteria</taxon>
        <taxon>Pseudomonadati</taxon>
        <taxon>Pseudomonadota</taxon>
        <taxon>Alphaproteobacteria</taxon>
        <taxon>Sphingomonadales</taxon>
        <taxon>Sphingomonadaceae</taxon>
        <taxon>Sphingomonas</taxon>
    </lineage>
</organism>
<proteinExistence type="predicted"/>
<evidence type="ECO:0000259" key="3">
    <source>
        <dbReference type="PROSITE" id="PS51186"/>
    </source>
</evidence>
<dbReference type="InterPro" id="IPR016181">
    <property type="entry name" value="Acyl_CoA_acyltransferase"/>
</dbReference>
<dbReference type="CDD" id="cd04301">
    <property type="entry name" value="NAT_SF"/>
    <property type="match status" value="1"/>
</dbReference>
<dbReference type="Pfam" id="PF00583">
    <property type="entry name" value="Acetyltransf_1"/>
    <property type="match status" value="1"/>
</dbReference>
<dbReference type="EMBL" id="CP060718">
    <property type="protein sequence ID" value="QNN67087.1"/>
    <property type="molecule type" value="Genomic_DNA"/>
</dbReference>
<dbReference type="KEGG" id="slut:H9L13_10700"/>
<keyword evidence="5" id="KW-1185">Reference proteome</keyword>
<dbReference type="PANTHER" id="PTHR43877">
    <property type="entry name" value="AMINOALKYLPHOSPHONATE N-ACETYLTRANSFERASE-RELATED-RELATED"/>
    <property type="match status" value="1"/>
</dbReference>
<name>A0A7G9SGW2_9SPHN</name>
<reference evidence="4 5" key="1">
    <citation type="submission" date="2020-08" db="EMBL/GenBank/DDBJ databases">
        <title>Genome sequence of Sphingomonas lutea KCTC 23642T.</title>
        <authorList>
            <person name="Hyun D.-W."/>
            <person name="Bae J.-W."/>
        </authorList>
    </citation>
    <scope>NUCLEOTIDE SEQUENCE [LARGE SCALE GENOMIC DNA]</scope>
    <source>
        <strain evidence="4 5">KCTC 23642</strain>
    </source>
</reference>
<protein>
    <submittedName>
        <fullName evidence="4">GNAT family N-acetyltransferase</fullName>
    </submittedName>
</protein>
<dbReference type="InterPro" id="IPR050832">
    <property type="entry name" value="Bact_Acetyltransf"/>
</dbReference>
<dbReference type="GO" id="GO:0016747">
    <property type="term" value="F:acyltransferase activity, transferring groups other than amino-acyl groups"/>
    <property type="evidence" value="ECO:0007669"/>
    <property type="project" value="InterPro"/>
</dbReference>
<keyword evidence="2" id="KW-0012">Acyltransferase</keyword>
<dbReference type="SUPFAM" id="SSF55729">
    <property type="entry name" value="Acyl-CoA N-acyltransferases (Nat)"/>
    <property type="match status" value="1"/>
</dbReference>
<evidence type="ECO:0000313" key="4">
    <source>
        <dbReference type="EMBL" id="QNN67087.1"/>
    </source>
</evidence>